<dbReference type="Proteomes" id="UP000277424">
    <property type="component" value="Unassembled WGS sequence"/>
</dbReference>
<keyword evidence="3" id="KW-0378">Hydrolase</keyword>
<accession>A0A420WCH2</accession>
<evidence type="ECO:0000259" key="2">
    <source>
        <dbReference type="PROSITE" id="PS50828"/>
    </source>
</evidence>
<feature type="domain" description="Smr" evidence="2">
    <location>
        <begin position="112"/>
        <end position="200"/>
    </location>
</feature>
<dbReference type="PANTHER" id="PTHR35562">
    <property type="entry name" value="DNA ENDONUCLEASE SMRA-RELATED"/>
    <property type="match status" value="1"/>
</dbReference>
<dbReference type="InterPro" id="IPR002625">
    <property type="entry name" value="Smr_dom"/>
</dbReference>
<evidence type="ECO:0000313" key="3">
    <source>
        <dbReference type="EMBL" id="RKQ68645.1"/>
    </source>
</evidence>
<dbReference type="SMART" id="SM00463">
    <property type="entry name" value="SMR"/>
    <property type="match status" value="1"/>
</dbReference>
<proteinExistence type="predicted"/>
<evidence type="ECO:0000313" key="4">
    <source>
        <dbReference type="Proteomes" id="UP000277424"/>
    </source>
</evidence>
<reference evidence="3 4" key="1">
    <citation type="submission" date="2018-10" db="EMBL/GenBank/DDBJ databases">
        <title>Comparative analysis of microorganisms from saline springs in Andes Mountain Range, Colombia.</title>
        <authorList>
            <person name="Rubin E."/>
        </authorList>
    </citation>
    <scope>NUCLEOTIDE SEQUENCE [LARGE SCALE GENOMIC DNA]</scope>
    <source>
        <strain evidence="3 4">USBA 36</strain>
    </source>
</reference>
<name>A0A420WCH2_9PROT</name>
<keyword evidence="3" id="KW-0540">Nuclease</keyword>
<dbReference type="OrthoDB" id="7165597at2"/>
<comment type="caution">
    <text evidence="3">The sequence shown here is derived from an EMBL/GenBank/DDBJ whole genome shotgun (WGS) entry which is preliminary data.</text>
</comment>
<dbReference type="EMBL" id="RBIG01000003">
    <property type="protein sequence ID" value="RKQ68645.1"/>
    <property type="molecule type" value="Genomic_DNA"/>
</dbReference>
<dbReference type="PANTHER" id="PTHR35562:SF2">
    <property type="entry name" value="DNA ENDONUCLEASE SMRA-RELATED"/>
    <property type="match status" value="1"/>
</dbReference>
<organism evidence="3 4">
    <name type="scientific">Oceanibaculum indicum</name>
    <dbReference type="NCBI Taxonomy" id="526216"/>
    <lineage>
        <taxon>Bacteria</taxon>
        <taxon>Pseudomonadati</taxon>
        <taxon>Pseudomonadota</taxon>
        <taxon>Alphaproteobacteria</taxon>
        <taxon>Rhodospirillales</taxon>
        <taxon>Oceanibaculaceae</taxon>
        <taxon>Oceanibaculum</taxon>
    </lineage>
</organism>
<dbReference type="RefSeq" id="WP_121221374.1">
    <property type="nucleotide sequence ID" value="NZ_RBIG01000003.1"/>
</dbReference>
<dbReference type="PROSITE" id="PS50828">
    <property type="entry name" value="SMR"/>
    <property type="match status" value="1"/>
</dbReference>
<feature type="compositionally biased region" description="Basic and acidic residues" evidence="1">
    <location>
        <begin position="19"/>
        <end position="30"/>
    </location>
</feature>
<gene>
    <name evidence="3" type="ORF">BCL74_3127</name>
</gene>
<dbReference type="AlphaFoldDB" id="A0A420WCH2"/>
<protein>
    <submittedName>
        <fullName evidence="3">DNA-nicking Smr family endonuclease</fullName>
    </submittedName>
</protein>
<sequence>MARRRASKDEAELFRQVVKDAKPLPQDKRLRLGMLDELPPEPVPAPPEAEGMAPASRKRGRVPKDEPLPQPVAQPVKAPVILPALKHDSAPGLDKRSQMRLKRGQVAIEARIDLHGMTQDAAHVALNGFIARSQARGLRCVLVITGKGTRRDEFGRYEAGVLKREVPRWLNEGGNREKVLAFVHAQPKDGGGGALYVLLRRVREEA</sequence>
<dbReference type="InterPro" id="IPR036063">
    <property type="entry name" value="Smr_dom_sf"/>
</dbReference>
<dbReference type="SUPFAM" id="SSF160443">
    <property type="entry name" value="SMR domain-like"/>
    <property type="match status" value="1"/>
</dbReference>
<feature type="region of interest" description="Disordered" evidence="1">
    <location>
        <begin position="19"/>
        <end position="72"/>
    </location>
</feature>
<dbReference type="Gene3D" id="3.30.1370.110">
    <property type="match status" value="1"/>
</dbReference>
<keyword evidence="3" id="KW-0255">Endonuclease</keyword>
<dbReference type="GO" id="GO:0004519">
    <property type="term" value="F:endonuclease activity"/>
    <property type="evidence" value="ECO:0007669"/>
    <property type="project" value="UniProtKB-KW"/>
</dbReference>
<evidence type="ECO:0000256" key="1">
    <source>
        <dbReference type="SAM" id="MobiDB-lite"/>
    </source>
</evidence>
<dbReference type="Pfam" id="PF01713">
    <property type="entry name" value="Smr"/>
    <property type="match status" value="1"/>
</dbReference>